<dbReference type="InterPro" id="IPR028468">
    <property type="entry name" value="Smc1_ABC"/>
</dbReference>
<gene>
    <name evidence="12" type="ORF">R3I93_022624</name>
</gene>
<evidence type="ECO:0000313" key="13">
    <source>
        <dbReference type="Proteomes" id="UP001364617"/>
    </source>
</evidence>
<dbReference type="PANTHER" id="PTHR18937">
    <property type="entry name" value="STRUCTURAL MAINTENANCE OF CHROMOSOMES SMC FAMILY MEMBER"/>
    <property type="match status" value="1"/>
</dbReference>
<dbReference type="InterPro" id="IPR024704">
    <property type="entry name" value="SMC"/>
</dbReference>
<keyword evidence="5 9" id="KW-0175">Coiled coil</keyword>
<dbReference type="AlphaFoldDB" id="A0AAN9C2P5"/>
<dbReference type="Pfam" id="PF06470">
    <property type="entry name" value="SMC_hinge"/>
    <property type="match status" value="1"/>
</dbReference>
<evidence type="ECO:0000259" key="11">
    <source>
        <dbReference type="SMART" id="SM00968"/>
    </source>
</evidence>
<feature type="compositionally biased region" description="Basic and acidic residues" evidence="10">
    <location>
        <begin position="305"/>
        <end position="316"/>
    </location>
</feature>
<evidence type="ECO:0000256" key="1">
    <source>
        <dbReference type="ARBA" id="ARBA00004123"/>
    </source>
</evidence>
<dbReference type="GO" id="GO:0016887">
    <property type="term" value="F:ATP hydrolysis activity"/>
    <property type="evidence" value="ECO:0007669"/>
    <property type="project" value="InterPro"/>
</dbReference>
<dbReference type="SUPFAM" id="SSF75553">
    <property type="entry name" value="Smc hinge domain"/>
    <property type="match status" value="1"/>
</dbReference>
<keyword evidence="4" id="KW-0158">Chromosome</keyword>
<sequence length="1233" mass="142339">MGFLKQLDVENFKSWRGKQTIGPFKRFNCIIGTNGSGKSNVMDALGFVMGERAVNLRVKHTRDLIHGAHIGKPVSTSASVTMIYCRDNEEMTYSRCISGESSEYRVNGKQMTLAKYTGELEKIGIVVKAKNCLVYQGAVESIAMMNAKERTKMFERISNSGELRAEYDAKLTLLQKAKEDTQFQFNRKKSATAEKKQVFKDKTEAEKYQTLVDELRESKLQLTLFHLFHNEKNINTQSETLRDVQEAAAQQKNSLDVWEQTVKAQKKEHGRLNRELQQLEKEIRSQEQILNQQRPQFIKAKVNTSHHEHKVEEAHRSLQKNQSQQAKKKQELEELKGELTELEKAWKVSERQMEEEEAQRGDGVILEEAQMERYKELKELARKKVAILNQSAEKLHWEVKADREKLQFDLRRKSEMQANIKHSETRMEDFSRRAEKLEEYANTTTKALEEQCQQEEQLTEELSRGLIRMEEVNEELAQVLTKLQNARLDSQENRRQQKRDEVLESLRRLYPDTVYGRLVDLCQPIHKKYLLAVTKLFGKNMNAIIVTSATVAHDCIRFLKEERAEPETFLPIDYIDVHPLNERLREVKGAKMVVDVVQCAQNAPQLKRVIQFVCGNSLVCESVIEARRIAFDGPERLQTVAFDGTLFRKSGVISGGSLDLSKKARRWDEKDMNKLKEEKDKLSFELRALMKLKRKEVDLKQIRAQSQGNQTRLKYSNTELDSIRKKSIPACQAEISKLRSELSNLEAQFEIQTENVELKDNEMKAVRDKMHQMEDVVFADFCVVIGVANIREYEQDYLRLQQELEKKRLEFESQHTRLSIQLEYEQAQLKKLVKQMKKIEETIENEENIVISLKEVEDRLLIAVDQTQSNLLELNNQLSEKTTLVNDAKKELDKTLKGSQERNKVLMKLQKETICAEAALEQLRLSRHNLLLGCKIDNLPLTLISGELDDISDIQLDSESQTISTLDIYEREAQLMFDYTTLDKGLKAFTDESELEAQLEKLKESMSSLESMIMMSRAPNLKALEKIREVKDSYREVMDAFETSTHTTKKCGQEFEQVKTKRFQLFSQCFEHVSIVIDQIYKKLCRNTSAQAILSAENAYEPYLDGINYNCVAPGKRFMAMDNLSGGEKAIAALALVFAIHSFRPAPFFVLDEVDAALDNTNIGKVTGFFRMMSRESCQIIVISLKEEFYSRADALLGVYSSFDECMFSRLLTLDLTPYPLNDENGTEREMDI</sequence>
<comment type="similarity">
    <text evidence="3">Belongs to the SMC family. SMC1 subfamily.</text>
</comment>
<feature type="coiled-coil region" evidence="9">
    <location>
        <begin position="728"/>
        <end position="762"/>
    </location>
</feature>
<accession>A0AAN9C2P5</accession>
<dbReference type="PIRSF" id="PIRSF005719">
    <property type="entry name" value="SMC"/>
    <property type="match status" value="1"/>
</dbReference>
<comment type="caution">
    <text evidence="12">The sequence shown here is derived from an EMBL/GenBank/DDBJ whole genome shotgun (WGS) entry which is preliminary data.</text>
</comment>
<keyword evidence="7" id="KW-0131">Cell cycle</keyword>
<dbReference type="SUPFAM" id="SSF52540">
    <property type="entry name" value="P-loop containing nucleoside triphosphate hydrolases"/>
    <property type="match status" value="1"/>
</dbReference>
<dbReference type="InterPro" id="IPR003395">
    <property type="entry name" value="RecF/RecN/SMC_N"/>
</dbReference>
<dbReference type="GO" id="GO:0005634">
    <property type="term" value="C:nucleus"/>
    <property type="evidence" value="ECO:0007669"/>
    <property type="project" value="UniProtKB-SubCell"/>
</dbReference>
<dbReference type="Gene3D" id="3.30.70.1620">
    <property type="match status" value="1"/>
</dbReference>
<evidence type="ECO:0000256" key="2">
    <source>
        <dbReference type="ARBA" id="ARBA00004286"/>
    </source>
</evidence>
<name>A0AAN9C2P5_9TELE</name>
<dbReference type="EMBL" id="JAYKXH010000025">
    <property type="protein sequence ID" value="KAK7121595.1"/>
    <property type="molecule type" value="Genomic_DNA"/>
</dbReference>
<proteinExistence type="inferred from homology"/>
<dbReference type="GO" id="GO:0030893">
    <property type="term" value="C:meiotic cohesin complex"/>
    <property type="evidence" value="ECO:0007669"/>
    <property type="project" value="TreeGrafter"/>
</dbReference>
<organism evidence="12 13">
    <name type="scientific">Phoxinus phoxinus</name>
    <name type="common">Eurasian minnow</name>
    <dbReference type="NCBI Taxonomy" id="58324"/>
    <lineage>
        <taxon>Eukaryota</taxon>
        <taxon>Metazoa</taxon>
        <taxon>Chordata</taxon>
        <taxon>Craniata</taxon>
        <taxon>Vertebrata</taxon>
        <taxon>Euteleostomi</taxon>
        <taxon>Actinopterygii</taxon>
        <taxon>Neopterygii</taxon>
        <taxon>Teleostei</taxon>
        <taxon>Ostariophysi</taxon>
        <taxon>Cypriniformes</taxon>
        <taxon>Leuciscidae</taxon>
        <taxon>Phoxininae</taxon>
        <taxon>Phoxinus</taxon>
    </lineage>
</organism>
<comment type="subcellular location">
    <subcellularLocation>
        <location evidence="2">Chromosome</location>
    </subcellularLocation>
    <subcellularLocation>
        <location evidence="1 8">Nucleus</location>
    </subcellularLocation>
</comment>
<reference evidence="12 13" key="1">
    <citation type="submission" date="2024-02" db="EMBL/GenBank/DDBJ databases">
        <title>Chromosome-level genome assembly of the Eurasian Minnow (Phoxinus phoxinus).</title>
        <authorList>
            <person name="Oriowo T.O."/>
            <person name="Martin S."/>
            <person name="Stange M."/>
            <person name="Chrysostomakis Y."/>
            <person name="Brown T."/>
            <person name="Winkler S."/>
            <person name="Kukowka S."/>
            <person name="Myers E.W."/>
            <person name="Bohne A."/>
        </authorList>
    </citation>
    <scope>NUCLEOTIDE SEQUENCE [LARGE SCALE GENOMIC DNA]</scope>
    <source>
        <strain evidence="12">ZFMK-TIS-60720</strain>
        <tissue evidence="12">Whole Organism</tissue>
    </source>
</reference>
<evidence type="ECO:0000313" key="12">
    <source>
        <dbReference type="EMBL" id="KAK7121595.1"/>
    </source>
</evidence>
<keyword evidence="13" id="KW-1185">Reference proteome</keyword>
<dbReference type="SMART" id="SM00968">
    <property type="entry name" value="SMC_hinge"/>
    <property type="match status" value="1"/>
</dbReference>
<dbReference type="Pfam" id="PF02463">
    <property type="entry name" value="SMC_N"/>
    <property type="match status" value="1"/>
</dbReference>
<feature type="coiled-coil region" evidence="9">
    <location>
        <begin position="790"/>
        <end position="891"/>
    </location>
</feature>
<dbReference type="Gene3D" id="3.40.50.300">
    <property type="entry name" value="P-loop containing nucleotide triphosphate hydrolases"/>
    <property type="match status" value="2"/>
</dbReference>
<dbReference type="InterPro" id="IPR036277">
    <property type="entry name" value="SMC_hinge_sf"/>
</dbReference>
<evidence type="ECO:0000256" key="3">
    <source>
        <dbReference type="ARBA" id="ARBA00005597"/>
    </source>
</evidence>
<protein>
    <recommendedName>
        <fullName evidence="8">Structural maintenance of chromosomes protein</fullName>
    </recommendedName>
</protein>
<dbReference type="PANTHER" id="PTHR18937:SF147">
    <property type="entry name" value="STRUCTURAL MAINTENANCE OF CHROMOSOMES PROTEIN 1B"/>
    <property type="match status" value="1"/>
</dbReference>
<evidence type="ECO:0000256" key="5">
    <source>
        <dbReference type="ARBA" id="ARBA00023054"/>
    </source>
</evidence>
<dbReference type="InterPro" id="IPR010935">
    <property type="entry name" value="SMC_hinge"/>
</dbReference>
<feature type="domain" description="SMC hinge" evidence="11">
    <location>
        <begin position="512"/>
        <end position="630"/>
    </location>
</feature>
<dbReference type="FunFam" id="1.20.1060.20:FF:000001">
    <property type="entry name" value="Structural maintenance of chromosomes 1A"/>
    <property type="match status" value="1"/>
</dbReference>
<dbReference type="FunFam" id="3.40.50.300:FF:000564">
    <property type="entry name" value="Structural maintenance of chromosomes 1A"/>
    <property type="match status" value="1"/>
</dbReference>
<dbReference type="GO" id="GO:0003677">
    <property type="term" value="F:DNA binding"/>
    <property type="evidence" value="ECO:0007669"/>
    <property type="project" value="TreeGrafter"/>
</dbReference>
<evidence type="ECO:0000256" key="9">
    <source>
        <dbReference type="SAM" id="Coils"/>
    </source>
</evidence>
<dbReference type="CDD" id="cd03275">
    <property type="entry name" value="ABC_SMC1_euk"/>
    <property type="match status" value="1"/>
</dbReference>
<dbReference type="GO" id="GO:0005524">
    <property type="term" value="F:ATP binding"/>
    <property type="evidence" value="ECO:0007669"/>
    <property type="project" value="InterPro"/>
</dbReference>
<dbReference type="Gene3D" id="1.20.1060.20">
    <property type="match status" value="1"/>
</dbReference>
<dbReference type="Proteomes" id="UP001364617">
    <property type="component" value="Unassembled WGS sequence"/>
</dbReference>
<dbReference type="GO" id="GO:0007062">
    <property type="term" value="P:sister chromatid cohesion"/>
    <property type="evidence" value="ECO:0007669"/>
    <property type="project" value="InterPro"/>
</dbReference>
<evidence type="ECO:0000256" key="10">
    <source>
        <dbReference type="SAM" id="MobiDB-lite"/>
    </source>
</evidence>
<evidence type="ECO:0000256" key="6">
    <source>
        <dbReference type="ARBA" id="ARBA00023242"/>
    </source>
</evidence>
<dbReference type="InterPro" id="IPR027417">
    <property type="entry name" value="P-loop_NTPase"/>
</dbReference>
<evidence type="ECO:0000256" key="4">
    <source>
        <dbReference type="ARBA" id="ARBA00022454"/>
    </source>
</evidence>
<keyword evidence="6 8" id="KW-0539">Nucleus</keyword>
<feature type="region of interest" description="Disordered" evidence="10">
    <location>
        <begin position="305"/>
        <end position="330"/>
    </location>
</feature>
<evidence type="ECO:0000256" key="7">
    <source>
        <dbReference type="ARBA" id="ARBA00023306"/>
    </source>
</evidence>
<evidence type="ECO:0000256" key="8">
    <source>
        <dbReference type="PIRNR" id="PIRNR005719"/>
    </source>
</evidence>